<dbReference type="Proteomes" id="UP000323522">
    <property type="component" value="Chromosome"/>
</dbReference>
<organism evidence="2 3">
    <name type="scientific">Sphaerotilus sulfidivorans</name>
    <dbReference type="NCBI Taxonomy" id="639200"/>
    <lineage>
        <taxon>Bacteria</taxon>
        <taxon>Pseudomonadati</taxon>
        <taxon>Pseudomonadota</taxon>
        <taxon>Betaproteobacteria</taxon>
        <taxon>Burkholderiales</taxon>
        <taxon>Sphaerotilaceae</taxon>
        <taxon>Sphaerotilus</taxon>
    </lineage>
</organism>
<dbReference type="RefSeq" id="WP_149503453.1">
    <property type="nucleotide sequence ID" value="NZ_CP035708.1"/>
</dbReference>
<evidence type="ECO:0000313" key="4">
    <source>
        <dbReference type="Proteomes" id="UP001549111"/>
    </source>
</evidence>
<gene>
    <name evidence="1" type="ORF">ABIC99_001062</name>
    <name evidence="2" type="ORF">EWH46_08030</name>
</gene>
<dbReference type="AlphaFoldDB" id="A0A5C1PZU9"/>
<dbReference type="Proteomes" id="UP001549111">
    <property type="component" value="Unassembled WGS sequence"/>
</dbReference>
<reference evidence="2 3" key="1">
    <citation type="submission" date="2019-02" db="EMBL/GenBank/DDBJ databases">
        <title>Complete Genome Sequence and Methylome Analysis of Sphaerotilus natans subsp. sulfidivorans D-507.</title>
        <authorList>
            <person name="Fomenkov A."/>
            <person name="Gridneva E."/>
            <person name="Smolyakov D."/>
            <person name="Dubinina G."/>
            <person name="Vincze T."/>
            <person name="Grabovich M."/>
            <person name="Roberts R.J."/>
        </authorList>
    </citation>
    <scope>NUCLEOTIDE SEQUENCE [LARGE SCALE GENOMIC DNA]</scope>
    <source>
        <strain evidence="2 3">D-507</strain>
    </source>
</reference>
<evidence type="ECO:0000313" key="1">
    <source>
        <dbReference type="EMBL" id="MET3603278.1"/>
    </source>
</evidence>
<sequence>MSPTGVPPRVAPPEVPVLTEVVLPARPDVMPPEPPPVAGVSGALPAAEAVAVALAIESGRSPLPAGTPAMAVAAPSPPVAAALPADLQEQIVLQVLGDMQRQVDRLLEFRLRESLAPVLERLADSLVDEVREQLALTLRDVVRRAVAQELARHRSR</sequence>
<dbReference type="EMBL" id="JBEPLS010000003">
    <property type="protein sequence ID" value="MET3603278.1"/>
    <property type="molecule type" value="Genomic_DNA"/>
</dbReference>
<dbReference type="KEGG" id="snn:EWH46_08030"/>
<evidence type="ECO:0008006" key="5">
    <source>
        <dbReference type="Google" id="ProtNLM"/>
    </source>
</evidence>
<proteinExistence type="predicted"/>
<name>A0A5C1PZU9_9BURK</name>
<dbReference type="OrthoDB" id="9154315at2"/>
<dbReference type="EMBL" id="CP035708">
    <property type="protein sequence ID" value="QEN00731.1"/>
    <property type="molecule type" value="Genomic_DNA"/>
</dbReference>
<evidence type="ECO:0000313" key="2">
    <source>
        <dbReference type="EMBL" id="QEN00731.1"/>
    </source>
</evidence>
<protein>
    <recommendedName>
        <fullName evidence="5">DUF2486 family protein</fullName>
    </recommendedName>
</protein>
<accession>A0A5C1PZU9</accession>
<evidence type="ECO:0000313" key="3">
    <source>
        <dbReference type="Proteomes" id="UP000323522"/>
    </source>
</evidence>
<keyword evidence="4" id="KW-1185">Reference proteome</keyword>
<reference evidence="1 4" key="2">
    <citation type="submission" date="2024-06" db="EMBL/GenBank/DDBJ databases">
        <title>Genomic Encyclopedia of Type Strains, Phase IV (KMG-IV): sequencing the most valuable type-strain genomes for metagenomic binning, comparative biology and taxonomic classification.</title>
        <authorList>
            <person name="Goeker M."/>
        </authorList>
    </citation>
    <scope>NUCLEOTIDE SEQUENCE [LARGE SCALE GENOMIC DNA]</scope>
    <source>
        <strain evidence="1 4">D-501</strain>
    </source>
</reference>